<dbReference type="PANTHER" id="PTHR33824">
    <property type="entry name" value="POLYKETIDE CYCLASE/DEHYDRASE AND LIPID TRANSPORT SUPERFAMILY PROTEIN"/>
    <property type="match status" value="1"/>
</dbReference>
<protein>
    <submittedName>
        <fullName evidence="3">Putative membrane protein</fullName>
    </submittedName>
</protein>
<proteinExistence type="predicted"/>
<dbReference type="Gene3D" id="3.30.530.20">
    <property type="match status" value="1"/>
</dbReference>
<dbReference type="InterPro" id="IPR047137">
    <property type="entry name" value="ORF3"/>
</dbReference>
<feature type="domain" description="Coenzyme Q-binding protein COQ10 START" evidence="2">
    <location>
        <begin position="117"/>
        <end position="238"/>
    </location>
</feature>
<keyword evidence="4" id="KW-1185">Reference proteome</keyword>
<comment type="caution">
    <text evidence="3">The sequence shown here is derived from an EMBL/GenBank/DDBJ whole genome shotgun (WGS) entry which is preliminary data.</text>
</comment>
<feature type="compositionally biased region" description="Basic residues" evidence="1">
    <location>
        <begin position="349"/>
        <end position="359"/>
    </location>
</feature>
<gene>
    <name evidence="3" type="ORF">FHR32_000429</name>
</gene>
<dbReference type="EMBL" id="JACHJU010000001">
    <property type="protein sequence ID" value="MBB4936124.1"/>
    <property type="molecule type" value="Genomic_DNA"/>
</dbReference>
<dbReference type="SUPFAM" id="SSF55961">
    <property type="entry name" value="Bet v1-like"/>
    <property type="match status" value="1"/>
</dbReference>
<dbReference type="Proteomes" id="UP000534286">
    <property type="component" value="Unassembled WGS sequence"/>
</dbReference>
<dbReference type="InterPro" id="IPR005031">
    <property type="entry name" value="COQ10_START"/>
</dbReference>
<dbReference type="InterPro" id="IPR023393">
    <property type="entry name" value="START-like_dom_sf"/>
</dbReference>
<evidence type="ECO:0000259" key="2">
    <source>
        <dbReference type="Pfam" id="PF03364"/>
    </source>
</evidence>
<feature type="compositionally biased region" description="Basic and acidic residues" evidence="1">
    <location>
        <begin position="336"/>
        <end position="346"/>
    </location>
</feature>
<dbReference type="CDD" id="cd07817">
    <property type="entry name" value="SRPBCC_8"/>
    <property type="match status" value="1"/>
</dbReference>
<dbReference type="AlphaFoldDB" id="A0A7W7RQ42"/>
<name>A0A7W7RQ42_9ACTN</name>
<evidence type="ECO:0000313" key="4">
    <source>
        <dbReference type="Proteomes" id="UP000534286"/>
    </source>
</evidence>
<dbReference type="PANTHER" id="PTHR33824:SF7">
    <property type="entry name" value="POLYKETIDE CYCLASE_DEHYDRASE AND LIPID TRANSPORT SUPERFAMILY PROTEIN"/>
    <property type="match status" value="1"/>
</dbReference>
<feature type="region of interest" description="Disordered" evidence="1">
    <location>
        <begin position="267"/>
        <end position="359"/>
    </location>
</feature>
<sequence length="359" mass="40841">MAEESRAQPAEEAGPALPIDQLTQELRNLAEALGERILSSATDKIGGLTERLTDYVGSGGTDLLGAITGSSKHPMAAGLKGVAKMAGGGLLKKITRGGKSGKSKKLKLTNIVEALDVGAPRRLVYNQWTQFEDFPSFMKKVEGLDQETDEKTRWKAQIFLSHRTWEATIIEQVPDRHIIWRSKGAKGYVDGAVTFHEVTPDMTRILLVLEYHPQGLFERTGNIWRAQGRRVRLEFKHFQRHVMTQTLLHPHDVEGWRGEIRDSQVVKDHETALKEEQEQQEQEQEPQDEEEPREEGIEEQEEELEEGEQDEEEPEEEEEEEPEEEPRARRPVRRRRDTETGGDRPPPRPARRRAGTRGA</sequence>
<reference evidence="3 4" key="1">
    <citation type="submission" date="2020-08" db="EMBL/GenBank/DDBJ databases">
        <title>Sequencing the genomes of 1000 actinobacteria strains.</title>
        <authorList>
            <person name="Klenk H.-P."/>
        </authorList>
    </citation>
    <scope>NUCLEOTIDE SEQUENCE [LARGE SCALE GENOMIC DNA]</scope>
    <source>
        <strain evidence="3 4">DSM 43023</strain>
    </source>
</reference>
<dbReference type="Pfam" id="PF03364">
    <property type="entry name" value="Polyketide_cyc"/>
    <property type="match status" value="1"/>
</dbReference>
<feature type="compositionally biased region" description="Basic and acidic residues" evidence="1">
    <location>
        <begin position="267"/>
        <end position="277"/>
    </location>
</feature>
<accession>A0A7W7RQ42</accession>
<evidence type="ECO:0000313" key="3">
    <source>
        <dbReference type="EMBL" id="MBB4936124.1"/>
    </source>
</evidence>
<evidence type="ECO:0000256" key="1">
    <source>
        <dbReference type="SAM" id="MobiDB-lite"/>
    </source>
</evidence>
<organism evidence="3 4">
    <name type="scientific">Streptosporangium album</name>
    <dbReference type="NCBI Taxonomy" id="47479"/>
    <lineage>
        <taxon>Bacteria</taxon>
        <taxon>Bacillati</taxon>
        <taxon>Actinomycetota</taxon>
        <taxon>Actinomycetes</taxon>
        <taxon>Streptosporangiales</taxon>
        <taxon>Streptosporangiaceae</taxon>
        <taxon>Streptosporangium</taxon>
    </lineage>
</organism>
<feature type="compositionally biased region" description="Acidic residues" evidence="1">
    <location>
        <begin position="278"/>
        <end position="324"/>
    </location>
</feature>
<dbReference type="RefSeq" id="WP_184752472.1">
    <property type="nucleotide sequence ID" value="NZ_BAABEK010000002.1"/>
</dbReference>